<accession>A0A484HD39</accession>
<feature type="domain" description="Threonine synthase N-terminal" evidence="5">
    <location>
        <begin position="9"/>
        <end position="83"/>
    </location>
</feature>
<dbReference type="EMBL" id="LR026963">
    <property type="protein sequence ID" value="VBB69742.1"/>
    <property type="molecule type" value="Genomic_DNA"/>
</dbReference>
<dbReference type="InterPro" id="IPR029144">
    <property type="entry name" value="Thr_synth_N"/>
</dbReference>
<comment type="similarity">
    <text evidence="2">Belongs to the threonine synthase family.</text>
</comment>
<organism evidence="6">
    <name type="scientific">invertebrate metagenome</name>
    <dbReference type="NCBI Taxonomy" id="1711999"/>
    <lineage>
        <taxon>unclassified sequences</taxon>
        <taxon>metagenomes</taxon>
        <taxon>organismal metagenomes</taxon>
    </lineage>
</organism>
<dbReference type="EC" id="4.2.3.1" evidence="6"/>
<dbReference type="SUPFAM" id="SSF53686">
    <property type="entry name" value="Tryptophan synthase beta subunit-like PLP-dependent enzymes"/>
    <property type="match status" value="1"/>
</dbReference>
<evidence type="ECO:0000256" key="1">
    <source>
        <dbReference type="ARBA" id="ARBA00001933"/>
    </source>
</evidence>
<dbReference type="Gene3D" id="3.40.50.1100">
    <property type="match status" value="2"/>
</dbReference>
<dbReference type="InterPro" id="IPR037158">
    <property type="entry name" value="Thr_synth_N_sf"/>
</dbReference>
<dbReference type="InterPro" id="IPR036052">
    <property type="entry name" value="TrpB-like_PALP_sf"/>
</dbReference>
<sequence length="471" mass="52037">MVLWGRVLRYVSTRGLAPALTFEDVLLTGLARDGGLYVPELWPVFCKEELLTLSRLSYPELAIRVIRPFIGTTLTESELADIVWNGCKNFRHPAVAPLKQLDCNGWVCELFHGPTLAFKDYALQFLGPLFDHILQQSGKRVVLVGATSGDTGSAAIEAFRDRAAVDVFVLHPHERVSSVQRRQMTTVQADNIHNIAVTGTFDDCQALVKRLLNDVPFRESMNLSAVNSINWGRLIAQVVYYFWSALAIGGCSRQIAFAVPTGNFGNVFAGYVARAMGLPVSRFVIGSNCNDILTRFFATGTMSVRPVVPTLSPSMDIQVSSNFERLLFEMYNRDGAIVERLMTQFQETGVFSVANNCKQEIRDLFCGFALNDDETKATMAEVYTTTGALVDPHTAIGIAAARASLVRSEMPVITLSTAHPAKFPLATREATGQEAVLPAHLDNLFVCEERFIVLPADLAVVQQYIRLHARR</sequence>
<dbReference type="InterPro" id="IPR004450">
    <property type="entry name" value="Thr_synthase-like"/>
</dbReference>
<keyword evidence="4 6" id="KW-0456">Lyase</keyword>
<dbReference type="PANTHER" id="PTHR42690:SF1">
    <property type="entry name" value="THREONINE SYNTHASE-LIKE 2"/>
    <property type="match status" value="1"/>
</dbReference>
<proteinExistence type="inferred from homology"/>
<dbReference type="NCBIfam" id="TIGR00260">
    <property type="entry name" value="thrC"/>
    <property type="match status" value="1"/>
</dbReference>
<dbReference type="Gene3D" id="3.90.1380.10">
    <property type="entry name" value="Threonine synthase, N-terminal domain"/>
    <property type="match status" value="1"/>
</dbReference>
<dbReference type="GO" id="GO:0004795">
    <property type="term" value="F:threonine synthase activity"/>
    <property type="evidence" value="ECO:0007669"/>
    <property type="project" value="UniProtKB-EC"/>
</dbReference>
<evidence type="ECO:0000256" key="4">
    <source>
        <dbReference type="ARBA" id="ARBA00023239"/>
    </source>
</evidence>
<dbReference type="CDD" id="cd01560">
    <property type="entry name" value="Thr-synth_2"/>
    <property type="match status" value="1"/>
</dbReference>
<protein>
    <submittedName>
        <fullName evidence="6">Threonine synthase</fullName>
        <ecNumber evidence="6">4.2.3.1</ecNumber>
    </submittedName>
</protein>
<dbReference type="InterPro" id="IPR051166">
    <property type="entry name" value="Threonine_Synthase"/>
</dbReference>
<evidence type="ECO:0000259" key="5">
    <source>
        <dbReference type="Pfam" id="PF14821"/>
    </source>
</evidence>
<evidence type="ECO:0000313" key="6">
    <source>
        <dbReference type="EMBL" id="VBB69742.1"/>
    </source>
</evidence>
<gene>
    <name evidence="6" type="ORF">RIEGSTA812A_PEG_1215</name>
</gene>
<dbReference type="PANTHER" id="PTHR42690">
    <property type="entry name" value="THREONINE SYNTHASE FAMILY MEMBER"/>
    <property type="match status" value="1"/>
</dbReference>
<name>A0A484HD39_9ZZZZ</name>
<dbReference type="Pfam" id="PF24857">
    <property type="entry name" value="THR4_C"/>
    <property type="match status" value="1"/>
</dbReference>
<dbReference type="AlphaFoldDB" id="A0A484HD39"/>
<evidence type="ECO:0000256" key="3">
    <source>
        <dbReference type="ARBA" id="ARBA00022898"/>
    </source>
</evidence>
<keyword evidence="3" id="KW-0663">Pyridoxal phosphate</keyword>
<comment type="cofactor">
    <cofactor evidence="1">
        <name>pyridoxal 5'-phosphate</name>
        <dbReference type="ChEBI" id="CHEBI:597326"/>
    </cofactor>
</comment>
<evidence type="ECO:0000256" key="2">
    <source>
        <dbReference type="ARBA" id="ARBA00005517"/>
    </source>
</evidence>
<reference evidence="6" key="1">
    <citation type="submission" date="2018-10" db="EMBL/GenBank/DDBJ databases">
        <authorList>
            <person name="Gruber-Vodicka H."/>
            <person name="Jaeckle O."/>
        </authorList>
    </citation>
    <scope>NUCLEOTIDE SEQUENCE</scope>
</reference>
<dbReference type="Pfam" id="PF14821">
    <property type="entry name" value="Thr_synth_N"/>
    <property type="match status" value="1"/>
</dbReference>